<dbReference type="Gene3D" id="3.40.50.1820">
    <property type="entry name" value="alpha/beta hydrolase"/>
    <property type="match status" value="1"/>
</dbReference>
<dbReference type="PANTHER" id="PTHR22946">
    <property type="entry name" value="DIENELACTONE HYDROLASE DOMAIN-CONTAINING PROTEIN-RELATED"/>
    <property type="match status" value="1"/>
</dbReference>
<gene>
    <name evidence="3" type="ORF">PX52LOC_00778</name>
</gene>
<dbReference type="Proteomes" id="UP000324974">
    <property type="component" value="Chromosome"/>
</dbReference>
<evidence type="ECO:0000256" key="1">
    <source>
        <dbReference type="SAM" id="SignalP"/>
    </source>
</evidence>
<feature type="chain" id="PRO_5023091961" evidence="1">
    <location>
        <begin position="20"/>
        <end position="326"/>
    </location>
</feature>
<organism evidence="3 4">
    <name type="scientific">Limnoglobus roseus</name>
    <dbReference type="NCBI Taxonomy" id="2598579"/>
    <lineage>
        <taxon>Bacteria</taxon>
        <taxon>Pseudomonadati</taxon>
        <taxon>Planctomycetota</taxon>
        <taxon>Planctomycetia</taxon>
        <taxon>Gemmatales</taxon>
        <taxon>Gemmataceae</taxon>
        <taxon>Limnoglobus</taxon>
    </lineage>
</organism>
<dbReference type="RefSeq" id="WP_149108847.1">
    <property type="nucleotide sequence ID" value="NZ_CP042425.1"/>
</dbReference>
<protein>
    <submittedName>
        <fullName evidence="3">Abhydrolase domain-containing 18</fullName>
    </submittedName>
</protein>
<dbReference type="InterPro" id="IPR029058">
    <property type="entry name" value="AB_hydrolase_fold"/>
</dbReference>
<dbReference type="Pfam" id="PF00326">
    <property type="entry name" value="Peptidase_S9"/>
    <property type="match status" value="1"/>
</dbReference>
<evidence type="ECO:0000313" key="3">
    <source>
        <dbReference type="EMBL" id="QEL13918.1"/>
    </source>
</evidence>
<dbReference type="EMBL" id="CP042425">
    <property type="protein sequence ID" value="QEL13918.1"/>
    <property type="molecule type" value="Genomic_DNA"/>
</dbReference>
<dbReference type="GO" id="GO:0008236">
    <property type="term" value="F:serine-type peptidase activity"/>
    <property type="evidence" value="ECO:0007669"/>
    <property type="project" value="InterPro"/>
</dbReference>
<feature type="domain" description="Peptidase S9 prolyl oligopeptidase catalytic" evidence="2">
    <location>
        <begin position="162"/>
        <end position="289"/>
    </location>
</feature>
<dbReference type="OrthoDB" id="9783926at2"/>
<proteinExistence type="predicted"/>
<dbReference type="AlphaFoldDB" id="A0A5C1AA44"/>
<feature type="signal peptide" evidence="1">
    <location>
        <begin position="1"/>
        <end position="19"/>
    </location>
</feature>
<sequence length="326" mass="35432">MRPLLALFASLTLSAIATAEEPIARGTVEYVPPVGDESVSERFRLPKHTFECEFQLKYDLPMSGVTVSTLRFPSPVVTPHPENNTVHCEYFAPTGKTNIPAVLVLDILDGAQVVSRGEAMWLAQNGVGALVVQMAYYGPRRPTKEKVRLLSVDIEHSVKAVTQTVLDCRRATAWLAARPEVNAKKLGIVGTSLGSFVGGVTAAAEPRLTSACLLLGGGDLVDAFYNHPKAAPFRKVNELFGGSKDALKKLIDPIDPITYAAQLKRKDFHLLLIAASRDDVVPPAAMKRLWEATGQPKILWLDATHVGAAAYVFPVMKAVIQHMKDE</sequence>
<evidence type="ECO:0000313" key="4">
    <source>
        <dbReference type="Proteomes" id="UP000324974"/>
    </source>
</evidence>
<dbReference type="InterPro" id="IPR050261">
    <property type="entry name" value="FrsA_esterase"/>
</dbReference>
<dbReference type="KEGG" id="lrs:PX52LOC_00778"/>
<dbReference type="SUPFAM" id="SSF53474">
    <property type="entry name" value="alpha/beta-Hydrolases"/>
    <property type="match status" value="1"/>
</dbReference>
<accession>A0A5C1AA44</accession>
<keyword evidence="3" id="KW-0378">Hydrolase</keyword>
<reference evidence="4" key="1">
    <citation type="submission" date="2019-08" db="EMBL/GenBank/DDBJ databases">
        <title>Limnoglobus roseus gen. nov., sp. nov., a novel freshwater planctomycete with a giant genome from the family Gemmataceae.</title>
        <authorList>
            <person name="Kulichevskaya I.S."/>
            <person name="Naumoff D.G."/>
            <person name="Miroshnikov K."/>
            <person name="Ivanova A."/>
            <person name="Philippov D.A."/>
            <person name="Hakobyan A."/>
            <person name="Rijpstra I.C."/>
            <person name="Sinninghe Damste J.S."/>
            <person name="Liesack W."/>
            <person name="Dedysh S.N."/>
        </authorList>
    </citation>
    <scope>NUCLEOTIDE SEQUENCE [LARGE SCALE GENOMIC DNA]</scope>
    <source>
        <strain evidence="4">PX52</strain>
    </source>
</reference>
<keyword evidence="4" id="KW-1185">Reference proteome</keyword>
<evidence type="ECO:0000259" key="2">
    <source>
        <dbReference type="Pfam" id="PF00326"/>
    </source>
</evidence>
<name>A0A5C1AA44_9BACT</name>
<keyword evidence="1" id="KW-0732">Signal</keyword>
<dbReference type="GO" id="GO:0006508">
    <property type="term" value="P:proteolysis"/>
    <property type="evidence" value="ECO:0007669"/>
    <property type="project" value="InterPro"/>
</dbReference>
<dbReference type="InterPro" id="IPR001375">
    <property type="entry name" value="Peptidase_S9_cat"/>
</dbReference>